<sequence>MSAVNPPDESEAVVARLWQEFRSEPWPARLNGAELVGIELVTLDADLAGCVHSWLNNGGYLDPRRRRTLNRRIRELEQVLPQLTEADAPQRWHRLHQMAQRVSGDSPYPTN</sequence>
<name>A0A4U0NSJ3_9ACTN</name>
<dbReference type="AlphaFoldDB" id="A0A4U0NSJ3"/>
<gene>
    <name evidence="1" type="ORF">FCH28_06030</name>
</gene>
<dbReference type="Proteomes" id="UP000308697">
    <property type="component" value="Unassembled WGS sequence"/>
</dbReference>
<dbReference type="EMBL" id="SUMB01000002">
    <property type="protein sequence ID" value="TJZ57513.1"/>
    <property type="molecule type" value="Genomic_DNA"/>
</dbReference>
<comment type="caution">
    <text evidence="1">The sequence shown here is derived from an EMBL/GenBank/DDBJ whole genome shotgun (WGS) entry which is preliminary data.</text>
</comment>
<accession>A0A4U0NSJ3</accession>
<keyword evidence="2" id="KW-1185">Reference proteome</keyword>
<evidence type="ECO:0000313" key="2">
    <source>
        <dbReference type="Proteomes" id="UP000308697"/>
    </source>
</evidence>
<reference evidence="1 2" key="1">
    <citation type="submission" date="2019-04" db="EMBL/GenBank/DDBJ databases">
        <title>Streptomyces piniterrae sp. nov., a heliquinomycin-producing actinomycete isolated from rhizosphere soil of Pinus yunnanensis.</title>
        <authorList>
            <person name="Zhuang X."/>
            <person name="Zhao J."/>
        </authorList>
    </citation>
    <scope>NUCLEOTIDE SEQUENCE [LARGE SCALE GENOMIC DNA]</scope>
    <source>
        <strain evidence="2">jys28</strain>
    </source>
</reference>
<evidence type="ECO:0000313" key="1">
    <source>
        <dbReference type="EMBL" id="TJZ57513.1"/>
    </source>
</evidence>
<organism evidence="1 2">
    <name type="scientific">Streptomyces piniterrae</name>
    <dbReference type="NCBI Taxonomy" id="2571125"/>
    <lineage>
        <taxon>Bacteria</taxon>
        <taxon>Bacillati</taxon>
        <taxon>Actinomycetota</taxon>
        <taxon>Actinomycetes</taxon>
        <taxon>Kitasatosporales</taxon>
        <taxon>Streptomycetaceae</taxon>
        <taxon>Streptomyces</taxon>
    </lineage>
</organism>
<protein>
    <submittedName>
        <fullName evidence="1">Uncharacterized protein</fullName>
    </submittedName>
</protein>
<proteinExistence type="predicted"/>
<dbReference type="OrthoDB" id="3478973at2"/>